<name>A0A9D4LCG2_DREPO</name>
<evidence type="ECO:0000256" key="1">
    <source>
        <dbReference type="SAM" id="MobiDB-lite"/>
    </source>
</evidence>
<dbReference type="EMBL" id="JAIWYP010000003">
    <property type="protein sequence ID" value="KAH3855279.1"/>
    <property type="molecule type" value="Genomic_DNA"/>
</dbReference>
<dbReference type="AlphaFoldDB" id="A0A9D4LCG2"/>
<keyword evidence="3" id="KW-1185">Reference proteome</keyword>
<feature type="compositionally biased region" description="Basic and acidic residues" evidence="1">
    <location>
        <begin position="1"/>
        <end position="17"/>
    </location>
</feature>
<reference evidence="2" key="1">
    <citation type="journal article" date="2019" name="bioRxiv">
        <title>The Genome of the Zebra Mussel, Dreissena polymorpha: A Resource for Invasive Species Research.</title>
        <authorList>
            <person name="McCartney M.A."/>
            <person name="Auch B."/>
            <person name="Kono T."/>
            <person name="Mallez S."/>
            <person name="Zhang Y."/>
            <person name="Obille A."/>
            <person name="Becker A."/>
            <person name="Abrahante J.E."/>
            <person name="Garbe J."/>
            <person name="Badalamenti J.P."/>
            <person name="Herman A."/>
            <person name="Mangelson H."/>
            <person name="Liachko I."/>
            <person name="Sullivan S."/>
            <person name="Sone E.D."/>
            <person name="Koren S."/>
            <person name="Silverstein K.A.T."/>
            <person name="Beckman K.B."/>
            <person name="Gohl D.M."/>
        </authorList>
    </citation>
    <scope>NUCLEOTIDE SEQUENCE</scope>
    <source>
        <strain evidence="2">Duluth1</strain>
        <tissue evidence="2">Whole animal</tissue>
    </source>
</reference>
<feature type="region of interest" description="Disordered" evidence="1">
    <location>
        <begin position="1"/>
        <end position="22"/>
    </location>
</feature>
<reference evidence="2" key="2">
    <citation type="submission" date="2020-11" db="EMBL/GenBank/DDBJ databases">
        <authorList>
            <person name="McCartney M.A."/>
            <person name="Auch B."/>
            <person name="Kono T."/>
            <person name="Mallez S."/>
            <person name="Becker A."/>
            <person name="Gohl D.M."/>
            <person name="Silverstein K.A.T."/>
            <person name="Koren S."/>
            <person name="Bechman K.B."/>
            <person name="Herman A."/>
            <person name="Abrahante J.E."/>
            <person name="Garbe J."/>
        </authorList>
    </citation>
    <scope>NUCLEOTIDE SEQUENCE</scope>
    <source>
        <strain evidence="2">Duluth1</strain>
        <tissue evidence="2">Whole animal</tissue>
    </source>
</reference>
<protein>
    <submittedName>
        <fullName evidence="2">Uncharacterized protein</fullName>
    </submittedName>
</protein>
<dbReference type="Proteomes" id="UP000828390">
    <property type="component" value="Unassembled WGS sequence"/>
</dbReference>
<evidence type="ECO:0000313" key="2">
    <source>
        <dbReference type="EMBL" id="KAH3855279.1"/>
    </source>
</evidence>
<feature type="region of interest" description="Disordered" evidence="1">
    <location>
        <begin position="46"/>
        <end position="72"/>
    </location>
</feature>
<evidence type="ECO:0000313" key="3">
    <source>
        <dbReference type="Proteomes" id="UP000828390"/>
    </source>
</evidence>
<sequence length="72" mass="8073">MLPSSHQRELNGHEHMVHSLRKSSQLSNNICSHCKTNACLTPILASSTKPTPPSRRLSLVLQKQRLPHADPR</sequence>
<gene>
    <name evidence="2" type="ORF">DPMN_097844</name>
</gene>
<proteinExistence type="predicted"/>
<accession>A0A9D4LCG2</accession>
<organism evidence="2 3">
    <name type="scientific">Dreissena polymorpha</name>
    <name type="common">Zebra mussel</name>
    <name type="synonym">Mytilus polymorpha</name>
    <dbReference type="NCBI Taxonomy" id="45954"/>
    <lineage>
        <taxon>Eukaryota</taxon>
        <taxon>Metazoa</taxon>
        <taxon>Spiralia</taxon>
        <taxon>Lophotrochozoa</taxon>
        <taxon>Mollusca</taxon>
        <taxon>Bivalvia</taxon>
        <taxon>Autobranchia</taxon>
        <taxon>Heteroconchia</taxon>
        <taxon>Euheterodonta</taxon>
        <taxon>Imparidentia</taxon>
        <taxon>Neoheterodontei</taxon>
        <taxon>Myida</taxon>
        <taxon>Dreissenoidea</taxon>
        <taxon>Dreissenidae</taxon>
        <taxon>Dreissena</taxon>
    </lineage>
</organism>
<comment type="caution">
    <text evidence="2">The sequence shown here is derived from an EMBL/GenBank/DDBJ whole genome shotgun (WGS) entry which is preliminary data.</text>
</comment>